<feature type="transmembrane region" description="Helical" evidence="5">
    <location>
        <begin position="40"/>
        <end position="62"/>
    </location>
</feature>
<dbReference type="Gene3D" id="1.20.1530.20">
    <property type="match status" value="1"/>
</dbReference>
<feature type="transmembrane region" description="Helical" evidence="5">
    <location>
        <begin position="258"/>
        <end position="279"/>
    </location>
</feature>
<dbReference type="InterPro" id="IPR002657">
    <property type="entry name" value="BilAc:Na_symport/Acr3"/>
</dbReference>
<dbReference type="Pfam" id="PF01758">
    <property type="entry name" value="SBF"/>
    <property type="match status" value="1"/>
</dbReference>
<evidence type="ECO:0000256" key="2">
    <source>
        <dbReference type="ARBA" id="ARBA00022692"/>
    </source>
</evidence>
<dbReference type="OrthoDB" id="9806785at2"/>
<feature type="transmembrane region" description="Helical" evidence="5">
    <location>
        <begin position="95"/>
        <end position="117"/>
    </location>
</feature>
<dbReference type="InterPro" id="IPR004710">
    <property type="entry name" value="Bilac:Na_transpt"/>
</dbReference>
<feature type="transmembrane region" description="Helical" evidence="5">
    <location>
        <begin position="193"/>
        <end position="218"/>
    </location>
</feature>
<feature type="transmembrane region" description="Helical" evidence="5">
    <location>
        <begin position="68"/>
        <end position="88"/>
    </location>
</feature>
<reference evidence="6 7" key="1">
    <citation type="submission" date="2019-07" db="EMBL/GenBank/DDBJ databases">
        <title>Whole genome shotgun sequence of Knoellia locipacati NBRC 109775.</title>
        <authorList>
            <person name="Hosoyama A."/>
            <person name="Uohara A."/>
            <person name="Ohji S."/>
            <person name="Ichikawa N."/>
        </authorList>
    </citation>
    <scope>NUCLEOTIDE SEQUENCE [LARGE SCALE GENOMIC DNA]</scope>
    <source>
        <strain evidence="6 7">NBRC 109775</strain>
    </source>
</reference>
<comment type="caution">
    <text evidence="6">The sequence shown here is derived from an EMBL/GenBank/DDBJ whole genome shotgun (WGS) entry which is preliminary data.</text>
</comment>
<evidence type="ECO:0000256" key="4">
    <source>
        <dbReference type="ARBA" id="ARBA00023136"/>
    </source>
</evidence>
<evidence type="ECO:0000256" key="3">
    <source>
        <dbReference type="ARBA" id="ARBA00022989"/>
    </source>
</evidence>
<dbReference type="PANTHER" id="PTHR10361:SF24">
    <property type="entry name" value="P3 PROTEIN"/>
    <property type="match status" value="1"/>
</dbReference>
<feature type="transmembrane region" description="Helical" evidence="5">
    <location>
        <begin position="6"/>
        <end position="28"/>
    </location>
</feature>
<dbReference type="PANTHER" id="PTHR10361">
    <property type="entry name" value="SODIUM-BILE ACID COTRANSPORTER"/>
    <property type="match status" value="1"/>
</dbReference>
<feature type="transmembrane region" description="Helical" evidence="5">
    <location>
        <begin position="137"/>
        <end position="157"/>
    </location>
</feature>
<feature type="transmembrane region" description="Helical" evidence="5">
    <location>
        <begin position="230"/>
        <end position="252"/>
    </location>
</feature>
<accession>A0A512T2W5</accession>
<comment type="subcellular location">
    <subcellularLocation>
        <location evidence="1">Membrane</location>
        <topology evidence="1">Multi-pass membrane protein</topology>
    </subcellularLocation>
</comment>
<keyword evidence="2 5" id="KW-0812">Transmembrane</keyword>
<keyword evidence="7" id="KW-1185">Reference proteome</keyword>
<dbReference type="InterPro" id="IPR038770">
    <property type="entry name" value="Na+/solute_symporter_sf"/>
</dbReference>
<evidence type="ECO:0000313" key="7">
    <source>
        <dbReference type="Proteomes" id="UP000321793"/>
    </source>
</evidence>
<name>A0A512T2W5_9MICO</name>
<keyword evidence="4 5" id="KW-0472">Membrane</keyword>
<evidence type="ECO:0000256" key="1">
    <source>
        <dbReference type="ARBA" id="ARBA00004141"/>
    </source>
</evidence>
<evidence type="ECO:0000256" key="5">
    <source>
        <dbReference type="SAM" id="Phobius"/>
    </source>
</evidence>
<organism evidence="6 7">
    <name type="scientific">Knoellia locipacati</name>
    <dbReference type="NCBI Taxonomy" id="882824"/>
    <lineage>
        <taxon>Bacteria</taxon>
        <taxon>Bacillati</taxon>
        <taxon>Actinomycetota</taxon>
        <taxon>Actinomycetes</taxon>
        <taxon>Micrococcales</taxon>
        <taxon>Intrasporangiaceae</taxon>
        <taxon>Knoellia</taxon>
    </lineage>
</organism>
<keyword evidence="3 5" id="KW-1133">Transmembrane helix</keyword>
<protein>
    <submittedName>
        <fullName evidence="6">Transporter</fullName>
    </submittedName>
</protein>
<sequence length="301" mass="31584">MDSALLTVGLPVALAVIMFGLGLSLTPADFRRVGQTPRAVATALACQLLVLPLVALGLVELFGLPPLLAVGFMILAASPGGTTANLYSHLFRGDVALNITLTAINSVIAVVSLPLVTNWAIGHFVDEGDRIGLQLDKLLQVFAIVLVPVAIGMAVRHRSPAFADRMDRPVRTASAVLLLLVVLGAMWGEKDDIADYFAQVGLVAALFCVLSLTIGYAVPRRLGLSRPQAVASGFEIGIHNSTLAIAMAITVLDNAQMSIPAAVYGVLMFPIAAVFGLLIRNRRAPVADHPSEATQGSRLPG</sequence>
<dbReference type="GO" id="GO:0016020">
    <property type="term" value="C:membrane"/>
    <property type="evidence" value="ECO:0007669"/>
    <property type="project" value="UniProtKB-SubCell"/>
</dbReference>
<dbReference type="EMBL" id="BKBA01000009">
    <property type="protein sequence ID" value="GEQ14493.1"/>
    <property type="molecule type" value="Genomic_DNA"/>
</dbReference>
<dbReference type="RefSeq" id="WP_147065659.1">
    <property type="nucleotide sequence ID" value="NZ_BAABDN010000002.1"/>
</dbReference>
<feature type="transmembrane region" description="Helical" evidence="5">
    <location>
        <begin position="169"/>
        <end position="187"/>
    </location>
</feature>
<proteinExistence type="predicted"/>
<evidence type="ECO:0000313" key="6">
    <source>
        <dbReference type="EMBL" id="GEQ14493.1"/>
    </source>
</evidence>
<dbReference type="Proteomes" id="UP000321793">
    <property type="component" value="Unassembled WGS sequence"/>
</dbReference>
<gene>
    <name evidence="6" type="ORF">KLO01_25400</name>
</gene>
<dbReference type="AlphaFoldDB" id="A0A512T2W5"/>